<dbReference type="InterPro" id="IPR014722">
    <property type="entry name" value="Rib_uL2_dom2"/>
</dbReference>
<dbReference type="FunFam" id="2.40.50.140:FF:000004">
    <property type="entry name" value="Elongation factor P"/>
    <property type="match status" value="1"/>
</dbReference>
<dbReference type="SMART" id="SM00841">
    <property type="entry name" value="Elong-fact-P_C"/>
    <property type="match status" value="1"/>
</dbReference>
<dbReference type="CDD" id="cd05794">
    <property type="entry name" value="S1_EF-P_repeat_2"/>
    <property type="match status" value="1"/>
</dbReference>
<dbReference type="InterPro" id="IPR020599">
    <property type="entry name" value="Transl_elong_fac_P/YeiP"/>
</dbReference>
<reference evidence="3 4" key="1">
    <citation type="journal article" date="2016" name="Nat. Commun.">
        <title>Thousands of microbial genomes shed light on interconnected biogeochemical processes in an aquifer system.</title>
        <authorList>
            <person name="Anantharaman K."/>
            <person name="Brown C.T."/>
            <person name="Hug L.A."/>
            <person name="Sharon I."/>
            <person name="Castelle C.J."/>
            <person name="Probst A.J."/>
            <person name="Thomas B.C."/>
            <person name="Singh A."/>
            <person name="Wilkins M.J."/>
            <person name="Karaoz U."/>
            <person name="Brodie E.L."/>
            <person name="Williams K.H."/>
            <person name="Hubbard S.S."/>
            <person name="Banfield J.F."/>
        </authorList>
    </citation>
    <scope>NUCLEOTIDE SEQUENCE [LARGE SCALE GENOMIC DNA]</scope>
</reference>
<gene>
    <name evidence="3" type="ORF">A2828_03870</name>
</gene>
<protein>
    <recommendedName>
        <fullName evidence="2">Elongation factor P C-terminal domain-containing protein</fullName>
    </recommendedName>
</protein>
<dbReference type="EMBL" id="MHSR01000008">
    <property type="protein sequence ID" value="OHA47078.1"/>
    <property type="molecule type" value="Genomic_DNA"/>
</dbReference>
<dbReference type="PIRSF" id="PIRSF005901">
    <property type="entry name" value="EF-P"/>
    <property type="match status" value="1"/>
</dbReference>
<comment type="similarity">
    <text evidence="1">Belongs to the elongation factor P family.</text>
</comment>
<sequence>MLGHTDLTVGTVFVMDGDPWQVMETQFVKMAQRTGHVQAKIKNLRTGSMLSRAFKQADRFEEADLETIKSMFVFAHRGKYVFAEIANPKNRFEFTEEQVGDNKYYLKNNLEVGAMKFQGQFIGIIVPPKVDLKVTEAAPGVRGNSAQGGTKTVVCESGLELTTPLFIEEGDIIRVNTKTGEYVERAK</sequence>
<accession>A0A1G2PFG3</accession>
<dbReference type="SUPFAM" id="SSF50249">
    <property type="entry name" value="Nucleic acid-binding proteins"/>
    <property type="match status" value="1"/>
</dbReference>
<evidence type="ECO:0000256" key="1">
    <source>
        <dbReference type="ARBA" id="ARBA00009479"/>
    </source>
</evidence>
<dbReference type="GO" id="GO:0043043">
    <property type="term" value="P:peptide biosynthetic process"/>
    <property type="evidence" value="ECO:0007669"/>
    <property type="project" value="InterPro"/>
</dbReference>
<dbReference type="AlphaFoldDB" id="A0A1G2PFG3"/>
<feature type="domain" description="Elongation factor P C-terminal" evidence="2">
    <location>
        <begin position="130"/>
        <end position="185"/>
    </location>
</feature>
<dbReference type="Pfam" id="PF09285">
    <property type="entry name" value="Elong-fact-P_C"/>
    <property type="match status" value="1"/>
</dbReference>
<evidence type="ECO:0000313" key="4">
    <source>
        <dbReference type="Proteomes" id="UP000178869"/>
    </source>
</evidence>
<dbReference type="InterPro" id="IPR008991">
    <property type="entry name" value="Translation_prot_SH3-like_sf"/>
</dbReference>
<name>A0A1G2PFG3_9BACT</name>
<organism evidence="3 4">
    <name type="scientific">Candidatus Terrybacteria bacterium RIFCSPHIGHO2_01_FULL_43_35</name>
    <dbReference type="NCBI Taxonomy" id="1802361"/>
    <lineage>
        <taxon>Bacteria</taxon>
        <taxon>Candidatus Terryibacteriota</taxon>
    </lineage>
</organism>
<dbReference type="Gene3D" id="2.30.30.30">
    <property type="match status" value="1"/>
</dbReference>
<dbReference type="GO" id="GO:0005829">
    <property type="term" value="C:cytosol"/>
    <property type="evidence" value="ECO:0007669"/>
    <property type="project" value="UniProtKB-ARBA"/>
</dbReference>
<evidence type="ECO:0000313" key="3">
    <source>
        <dbReference type="EMBL" id="OHA47078.1"/>
    </source>
</evidence>
<dbReference type="PANTHER" id="PTHR30053:SF12">
    <property type="entry name" value="ELONGATION FACTOR P (EF-P) FAMILY PROTEIN"/>
    <property type="match status" value="1"/>
</dbReference>
<dbReference type="GO" id="GO:0003746">
    <property type="term" value="F:translation elongation factor activity"/>
    <property type="evidence" value="ECO:0007669"/>
    <property type="project" value="TreeGrafter"/>
</dbReference>
<dbReference type="InterPro" id="IPR013185">
    <property type="entry name" value="Transl_elong_KOW-like"/>
</dbReference>
<dbReference type="Pfam" id="PF08207">
    <property type="entry name" value="EFP_N"/>
    <property type="match status" value="1"/>
</dbReference>
<evidence type="ECO:0000259" key="2">
    <source>
        <dbReference type="SMART" id="SM00841"/>
    </source>
</evidence>
<dbReference type="InterPro" id="IPR015365">
    <property type="entry name" value="Elong-fact-P_C"/>
</dbReference>
<comment type="caution">
    <text evidence="3">The sequence shown here is derived from an EMBL/GenBank/DDBJ whole genome shotgun (WGS) entry which is preliminary data.</text>
</comment>
<dbReference type="PANTHER" id="PTHR30053">
    <property type="entry name" value="ELONGATION FACTOR P"/>
    <property type="match status" value="1"/>
</dbReference>
<proteinExistence type="inferred from homology"/>
<dbReference type="NCBIfam" id="NF001810">
    <property type="entry name" value="PRK00529.1"/>
    <property type="match status" value="1"/>
</dbReference>
<dbReference type="InterPro" id="IPR012340">
    <property type="entry name" value="NA-bd_OB-fold"/>
</dbReference>
<dbReference type="Gene3D" id="2.40.50.140">
    <property type="entry name" value="Nucleic acid-binding proteins"/>
    <property type="match status" value="2"/>
</dbReference>
<dbReference type="SUPFAM" id="SSF50104">
    <property type="entry name" value="Translation proteins SH3-like domain"/>
    <property type="match status" value="1"/>
</dbReference>
<dbReference type="Proteomes" id="UP000178869">
    <property type="component" value="Unassembled WGS sequence"/>
</dbReference>